<feature type="transmembrane region" description="Helical" evidence="1">
    <location>
        <begin position="204"/>
        <end position="230"/>
    </location>
</feature>
<comment type="caution">
    <text evidence="3">The sequence shown here is derived from an EMBL/GenBank/DDBJ whole genome shotgun (WGS) entry which is preliminary data.</text>
</comment>
<name>A0AAD4CMW6_ASPNN</name>
<gene>
    <name evidence="3" type="ORF">FE257_007377</name>
</gene>
<evidence type="ECO:0000313" key="3">
    <source>
        <dbReference type="EMBL" id="KAF9889474.1"/>
    </source>
</evidence>
<reference evidence="3" key="1">
    <citation type="journal article" date="2019" name="Beilstein J. Org. Chem.">
        <title>Nanangenines: drimane sesquiterpenoids as the dominant metabolite cohort of a novel Australian fungus, Aspergillus nanangensis.</title>
        <authorList>
            <person name="Lacey H.J."/>
            <person name="Gilchrist C.L.M."/>
            <person name="Crombie A."/>
            <person name="Kalaitzis J.A."/>
            <person name="Vuong D."/>
            <person name="Rutledge P.J."/>
            <person name="Turner P."/>
            <person name="Pitt J.I."/>
            <person name="Lacey E."/>
            <person name="Chooi Y.H."/>
            <person name="Piggott A.M."/>
        </authorList>
    </citation>
    <scope>NUCLEOTIDE SEQUENCE</scope>
    <source>
        <strain evidence="3">MST-FP2251</strain>
    </source>
</reference>
<evidence type="ECO:0000256" key="1">
    <source>
        <dbReference type="SAM" id="Phobius"/>
    </source>
</evidence>
<keyword evidence="4" id="KW-1185">Reference proteome</keyword>
<keyword evidence="1" id="KW-1133">Transmembrane helix</keyword>
<dbReference type="AlphaFoldDB" id="A0AAD4CMW6"/>
<accession>A0AAD4CMW6</accession>
<sequence>MKRIPWIDGLRGIADLIIAFNHFFNVDIPTPFRTFWDSPPSANRRLIQLPPFRIPFMMDPMVPLFMVISGYSISYTLLQTRNNNPDQFAARLRSSICRRPFRLFLPMFIFAIPSHLLFYFDLYSSNPGFPENITTRIHPGVRPWDHLCYMLGYFADQLSPLQLQWNGGLNGQLWTMPLEFRGSLVVYGLIYVQASWRRSARFYALGVFLALVLWFGHWDIVSFVAGLGLAELYLEDESNPSSPRSSPWTTLSYILRITATLYLFCLSSETEYPPGYRFLHTFHTLHWGRYGGWTEVRKIWHAIGAVLFFSVVLQSPQLQRGLSTRVAQGLGRLSFAVYLVHLLIYRVWRAPLVGGFWRLWAKTEYPGAEKAAAASLGWFLTAYALAGLVLGVVVMVMAEGWVRVVEPWCVWIAKGVERRLEDADADSKERFE</sequence>
<reference evidence="3" key="2">
    <citation type="submission" date="2020-02" db="EMBL/GenBank/DDBJ databases">
        <authorList>
            <person name="Gilchrist C.L.M."/>
            <person name="Chooi Y.-H."/>
        </authorList>
    </citation>
    <scope>NUCLEOTIDE SEQUENCE</scope>
    <source>
        <strain evidence="3">MST-FP2251</strain>
    </source>
</reference>
<dbReference type="EMBL" id="VCAU01000036">
    <property type="protein sequence ID" value="KAF9889474.1"/>
    <property type="molecule type" value="Genomic_DNA"/>
</dbReference>
<feature type="transmembrane region" description="Helical" evidence="1">
    <location>
        <begin position="173"/>
        <end position="192"/>
    </location>
</feature>
<dbReference type="PANTHER" id="PTHR23028:SF134">
    <property type="entry name" value="PUTATIVE (AFU_ORTHOLOGUE AFUA_4G08520)-RELATED"/>
    <property type="match status" value="1"/>
</dbReference>
<feature type="transmembrane region" description="Helical" evidence="1">
    <location>
        <begin position="101"/>
        <end position="120"/>
    </location>
</feature>
<dbReference type="InterPro" id="IPR002656">
    <property type="entry name" value="Acyl_transf_3_dom"/>
</dbReference>
<dbReference type="Pfam" id="PF01757">
    <property type="entry name" value="Acyl_transf_3"/>
    <property type="match status" value="1"/>
</dbReference>
<feature type="domain" description="Acyltransferase 3" evidence="2">
    <location>
        <begin position="5"/>
        <end position="395"/>
    </location>
</feature>
<feature type="transmembrane region" description="Helical" evidence="1">
    <location>
        <begin position="372"/>
        <end position="398"/>
    </location>
</feature>
<protein>
    <recommendedName>
        <fullName evidence="2">Acyltransferase 3 domain-containing protein</fullName>
    </recommendedName>
</protein>
<dbReference type="PANTHER" id="PTHR23028">
    <property type="entry name" value="ACETYLTRANSFERASE"/>
    <property type="match status" value="1"/>
</dbReference>
<proteinExistence type="predicted"/>
<dbReference type="InterPro" id="IPR050879">
    <property type="entry name" value="Acyltransferase_3"/>
</dbReference>
<keyword evidence="1" id="KW-0472">Membrane</keyword>
<evidence type="ECO:0000313" key="4">
    <source>
        <dbReference type="Proteomes" id="UP001194746"/>
    </source>
</evidence>
<organism evidence="3 4">
    <name type="scientific">Aspergillus nanangensis</name>
    <dbReference type="NCBI Taxonomy" id="2582783"/>
    <lineage>
        <taxon>Eukaryota</taxon>
        <taxon>Fungi</taxon>
        <taxon>Dikarya</taxon>
        <taxon>Ascomycota</taxon>
        <taxon>Pezizomycotina</taxon>
        <taxon>Eurotiomycetes</taxon>
        <taxon>Eurotiomycetidae</taxon>
        <taxon>Eurotiales</taxon>
        <taxon>Aspergillaceae</taxon>
        <taxon>Aspergillus</taxon>
        <taxon>Aspergillus subgen. Circumdati</taxon>
    </lineage>
</organism>
<dbReference type="GO" id="GO:0016747">
    <property type="term" value="F:acyltransferase activity, transferring groups other than amino-acyl groups"/>
    <property type="evidence" value="ECO:0007669"/>
    <property type="project" value="InterPro"/>
</dbReference>
<feature type="transmembrane region" description="Helical" evidence="1">
    <location>
        <begin position="299"/>
        <end position="315"/>
    </location>
</feature>
<dbReference type="Proteomes" id="UP001194746">
    <property type="component" value="Unassembled WGS sequence"/>
</dbReference>
<evidence type="ECO:0000259" key="2">
    <source>
        <dbReference type="Pfam" id="PF01757"/>
    </source>
</evidence>
<keyword evidence="1" id="KW-0812">Transmembrane</keyword>
<feature type="transmembrane region" description="Helical" evidence="1">
    <location>
        <begin position="61"/>
        <end position="80"/>
    </location>
</feature>
<feature type="transmembrane region" description="Helical" evidence="1">
    <location>
        <begin position="335"/>
        <end position="360"/>
    </location>
</feature>